<comment type="caution">
    <text evidence="1">The sequence shown here is derived from an EMBL/GenBank/DDBJ whole genome shotgun (WGS) entry which is preliminary data.</text>
</comment>
<dbReference type="RefSeq" id="WP_038186969.1">
    <property type="nucleotide sequence ID" value="NZ_JRWP01000002.1"/>
</dbReference>
<evidence type="ECO:0000313" key="1">
    <source>
        <dbReference type="EMBL" id="KGY10645.1"/>
    </source>
</evidence>
<sequence length="267" mass="29590">MKRIILVILAGLISVHSYAKVYTFGIVPQQSASRLAQQWGPILDHISAQTGHKIVFSTASDIPTFEQRLEQGDYDFAYMNPYHYSVYSEQTGYLAVAKAKDKLIKGIIVVRKDSGITSIEQLANTTLAFPSPAAFAASILTRGALAQSEIPFKPEYVSSHDSVYLSVAKGFYPAGGGIFRTFNSLPAETRDQLTPIYVTEGYTPHAIAVHPRVAEKTRHEVSQALYKLENDPVTLEQLSTLNIKGFVPAQDQDWDDVRRLNINLLSQ</sequence>
<dbReference type="PANTHER" id="PTHR35841">
    <property type="entry name" value="PHOSPHONATES-BINDING PERIPLASMIC PROTEIN"/>
    <property type="match status" value="1"/>
</dbReference>
<evidence type="ECO:0000313" key="2">
    <source>
        <dbReference type="Proteomes" id="UP000030451"/>
    </source>
</evidence>
<reference evidence="1 2" key="1">
    <citation type="submission" date="2014-10" db="EMBL/GenBank/DDBJ databases">
        <title>Genome sequencing of Vibrio sinaloensis T08.</title>
        <authorList>
            <person name="Chan K.-G."/>
            <person name="Mohamad N.I."/>
        </authorList>
    </citation>
    <scope>NUCLEOTIDE SEQUENCE [LARGE SCALE GENOMIC DNA]</scope>
    <source>
        <strain evidence="1 2">T08</strain>
    </source>
</reference>
<dbReference type="OrthoDB" id="5343002at2"/>
<accession>A0A0A5I295</accession>
<dbReference type="Gene3D" id="3.40.190.10">
    <property type="entry name" value="Periplasmic binding protein-like II"/>
    <property type="match status" value="2"/>
</dbReference>
<name>A0A0A5I295_PHOS4</name>
<dbReference type="SUPFAM" id="SSF53850">
    <property type="entry name" value="Periplasmic binding protein-like II"/>
    <property type="match status" value="1"/>
</dbReference>
<dbReference type="STRING" id="379097.SE23_10605"/>
<protein>
    <submittedName>
        <fullName evidence="1">Phosphate ABC transporter substrate-binding protein</fullName>
    </submittedName>
</protein>
<dbReference type="AlphaFoldDB" id="A0A0A5I295"/>
<dbReference type="Proteomes" id="UP000030451">
    <property type="component" value="Unassembled WGS sequence"/>
</dbReference>
<dbReference type="Pfam" id="PF12974">
    <property type="entry name" value="Phosphonate-bd"/>
    <property type="match status" value="1"/>
</dbReference>
<dbReference type="PANTHER" id="PTHR35841:SF1">
    <property type="entry name" value="PHOSPHONATES-BINDING PERIPLASMIC PROTEIN"/>
    <property type="match status" value="1"/>
</dbReference>
<organism evidence="1 2">
    <name type="scientific">Photobacterium sp. (strain ATCC 43367)</name>
    <dbReference type="NCBI Taxonomy" id="379097"/>
    <lineage>
        <taxon>Bacteria</taxon>
        <taxon>Pseudomonadati</taxon>
        <taxon>Pseudomonadota</taxon>
        <taxon>Gammaproteobacteria</taxon>
        <taxon>Vibrionales</taxon>
        <taxon>Vibrionaceae</taxon>
        <taxon>Vibrio</taxon>
        <taxon>Vibrio oreintalis group</taxon>
    </lineage>
</organism>
<gene>
    <name evidence="1" type="ORF">NM06_00880</name>
</gene>
<proteinExistence type="predicted"/>
<dbReference type="EMBL" id="JRWP01000002">
    <property type="protein sequence ID" value="KGY10645.1"/>
    <property type="molecule type" value="Genomic_DNA"/>
</dbReference>